<keyword evidence="1" id="KW-0472">Membrane</keyword>
<evidence type="ECO:0000313" key="2">
    <source>
        <dbReference type="EMBL" id="MBC1936510.1"/>
    </source>
</evidence>
<dbReference type="InterPro" id="IPR029058">
    <property type="entry name" value="AB_hydrolase_fold"/>
</dbReference>
<evidence type="ECO:0008006" key="4">
    <source>
        <dbReference type="Google" id="ProtNLM"/>
    </source>
</evidence>
<dbReference type="Gene3D" id="3.40.50.1820">
    <property type="entry name" value="alpha/beta hydrolase"/>
    <property type="match status" value="1"/>
</dbReference>
<organism evidence="2 3">
    <name type="scientific">Listeria grandensis</name>
    <dbReference type="NCBI Taxonomy" id="1494963"/>
    <lineage>
        <taxon>Bacteria</taxon>
        <taxon>Bacillati</taxon>
        <taxon>Bacillota</taxon>
        <taxon>Bacilli</taxon>
        <taxon>Bacillales</taxon>
        <taxon>Listeriaceae</taxon>
        <taxon>Listeria</taxon>
    </lineage>
</organism>
<dbReference type="EMBL" id="JAARWN010000007">
    <property type="protein sequence ID" value="MBC1936510.1"/>
    <property type="molecule type" value="Genomic_DNA"/>
</dbReference>
<dbReference type="AlphaFoldDB" id="A0A7X0Y3U4"/>
<feature type="transmembrane region" description="Helical" evidence="1">
    <location>
        <begin position="7"/>
        <end position="26"/>
    </location>
</feature>
<name>A0A7X0Y3U4_9LIST</name>
<accession>A0A7X0Y3U4</accession>
<keyword evidence="1" id="KW-1133">Transmembrane helix</keyword>
<dbReference type="RefSeq" id="WP_185526107.1">
    <property type="nucleotide sequence ID" value="NZ_JAARWN010000007.1"/>
</dbReference>
<dbReference type="SUPFAM" id="SSF53474">
    <property type="entry name" value="alpha/beta-Hydrolases"/>
    <property type="match status" value="1"/>
</dbReference>
<dbReference type="Proteomes" id="UP000535908">
    <property type="component" value="Unassembled WGS sequence"/>
</dbReference>
<keyword evidence="1" id="KW-0812">Transmembrane</keyword>
<gene>
    <name evidence="2" type="ORF">HCA69_09050</name>
</gene>
<reference evidence="2 3" key="1">
    <citation type="submission" date="2020-03" db="EMBL/GenBank/DDBJ databases">
        <title>Soil Listeria distribution.</title>
        <authorList>
            <person name="Liao J."/>
            <person name="Wiedmann M."/>
        </authorList>
    </citation>
    <scope>NUCLEOTIDE SEQUENCE [LARGE SCALE GENOMIC DNA]</scope>
    <source>
        <strain evidence="2 3">FSL L7-0741</strain>
    </source>
</reference>
<sequence length="559" mass="62381">MKNKKSISLLGILAVVAIGITVIYLVPVTTEGPKVTVLATTNQQSKPAKATEIETVNYNLGKGILKTPGKVDMPYMKQGVLSIPKGKGGPYPLVVIIHGRHTIRNYEKITEAENYYKGFTYLAESLAREKYAVISIDVNAEQFEVYKELVAAGGIDYGNSKNFERLITIYKAHMSALSKAVNGEASNFKLDLKNKINLNDVTLIGHSRGGQGIDFLATNLKKEGNNSIKGMISLAPSKNLANAPYTDVPHGFIIPEYDFDVANLEGQVSFDELKAKKGRKSWANDVFLRGANHYYFSRKLDLSFTPNVPIDNVLEKNTINRKQHETFLTNYATEFLGIIHGKVKPTNNFNPNNIAPQKMYGLKVMTTMYTPKTELLFSADAKKKVKESGAKAKYVVESVDEKRNTAGYFRHPIESEFNTNGPNLNLLNVTWKNKKDKIELPLNTADFSKFSTIRLLIAQDSTQKINKSRDQAFTIIFTDKKGKQSEVLVDKNTPALSYLYGVEVKSFSKPFWLGYTPLSDLRIPLALLGNINKKEIKSISFAFNQTDTGATMLREMVLQ</sequence>
<evidence type="ECO:0000313" key="3">
    <source>
        <dbReference type="Proteomes" id="UP000535908"/>
    </source>
</evidence>
<protein>
    <recommendedName>
        <fullName evidence="4">Alpha/beta hydrolase</fullName>
    </recommendedName>
</protein>
<proteinExistence type="predicted"/>
<evidence type="ECO:0000256" key="1">
    <source>
        <dbReference type="SAM" id="Phobius"/>
    </source>
</evidence>
<comment type="caution">
    <text evidence="2">The sequence shown here is derived from an EMBL/GenBank/DDBJ whole genome shotgun (WGS) entry which is preliminary data.</text>
</comment>